<dbReference type="PANTHER" id="PTHR30151:SF20">
    <property type="entry name" value="ABC TRANSPORTER PERMEASE PROTEIN HI_0355-RELATED"/>
    <property type="match status" value="1"/>
</dbReference>
<keyword evidence="5 7" id="KW-1133">Transmembrane helix</keyword>
<comment type="similarity">
    <text evidence="7">Belongs to the binding-protein-dependent transport system permease family.</text>
</comment>
<dbReference type="PANTHER" id="PTHR30151">
    <property type="entry name" value="ALKANE SULFONATE ABC TRANSPORTER-RELATED, MEMBRANE SUBUNIT"/>
    <property type="match status" value="1"/>
</dbReference>
<dbReference type="CDD" id="cd06261">
    <property type="entry name" value="TM_PBP2"/>
    <property type="match status" value="1"/>
</dbReference>
<dbReference type="Gene3D" id="1.10.3720.10">
    <property type="entry name" value="MetI-like"/>
    <property type="match status" value="1"/>
</dbReference>
<keyword evidence="10" id="KW-1185">Reference proteome</keyword>
<dbReference type="InterPro" id="IPR035906">
    <property type="entry name" value="MetI-like_sf"/>
</dbReference>
<organism evidence="9 10">
    <name type="scientific">Haloplasma contractile SSD-17B</name>
    <dbReference type="NCBI Taxonomy" id="1033810"/>
    <lineage>
        <taxon>Bacteria</taxon>
        <taxon>Bacillati</taxon>
        <taxon>Mycoplasmatota</taxon>
        <taxon>Mollicutes</taxon>
        <taxon>Haloplasmatales</taxon>
        <taxon>Haloplasmataceae</taxon>
        <taxon>Haloplasma</taxon>
    </lineage>
</organism>
<dbReference type="InterPro" id="IPR000515">
    <property type="entry name" value="MetI-like"/>
</dbReference>
<feature type="transmembrane region" description="Helical" evidence="7">
    <location>
        <begin position="177"/>
        <end position="200"/>
    </location>
</feature>
<dbReference type="PROSITE" id="PS50928">
    <property type="entry name" value="ABC_TM1"/>
    <property type="match status" value="1"/>
</dbReference>
<evidence type="ECO:0000256" key="4">
    <source>
        <dbReference type="ARBA" id="ARBA00022692"/>
    </source>
</evidence>
<feature type="transmembrane region" description="Helical" evidence="7">
    <location>
        <begin position="125"/>
        <end position="144"/>
    </location>
</feature>
<dbReference type="EMBL" id="AFNU02000002">
    <property type="protein sequence ID" value="ERJ13049.1"/>
    <property type="molecule type" value="Genomic_DNA"/>
</dbReference>
<evidence type="ECO:0000256" key="5">
    <source>
        <dbReference type="ARBA" id="ARBA00022989"/>
    </source>
</evidence>
<dbReference type="GO" id="GO:0055085">
    <property type="term" value="P:transmembrane transport"/>
    <property type="evidence" value="ECO:0007669"/>
    <property type="project" value="InterPro"/>
</dbReference>
<evidence type="ECO:0000259" key="8">
    <source>
        <dbReference type="PROSITE" id="PS50928"/>
    </source>
</evidence>
<feature type="transmembrane region" description="Helical" evidence="7">
    <location>
        <begin position="220"/>
        <end position="242"/>
    </location>
</feature>
<evidence type="ECO:0000313" key="9">
    <source>
        <dbReference type="EMBL" id="ERJ13049.1"/>
    </source>
</evidence>
<sequence length="250" mass="28139">MKKSKSIVDLLILLVSIVLFLVIWEGVVIIFSIDKNLLPKPSTIFSNIYTLRKLLLKHSIVTVYEAVVGLLLSLIVAIILSILLDLFKLLNKLFYPWMIISQTIPLTAVAPLFIIWFGFDSLSKVLVVMLVCFFPLVVNILTGFKEVDQDLLDLMKVMKASKLQVYLKLKIPNAFPYILSGLKISTTYAILAAVIGEWMGGKSGLGIYMSRLLHSFNTPGLFAVIFVIMFLSIFLIAIVQSLEKILIKWK</sequence>
<dbReference type="Pfam" id="PF00528">
    <property type="entry name" value="BPD_transp_1"/>
    <property type="match status" value="1"/>
</dbReference>
<keyword evidence="3" id="KW-1003">Cell membrane</keyword>
<evidence type="ECO:0000256" key="7">
    <source>
        <dbReference type="RuleBase" id="RU363032"/>
    </source>
</evidence>
<proteinExistence type="inferred from homology"/>
<feature type="transmembrane region" description="Helical" evidence="7">
    <location>
        <begin position="66"/>
        <end position="87"/>
    </location>
</feature>
<feature type="domain" description="ABC transmembrane type-1" evidence="8">
    <location>
        <begin position="59"/>
        <end position="240"/>
    </location>
</feature>
<dbReference type="GO" id="GO:0005886">
    <property type="term" value="C:plasma membrane"/>
    <property type="evidence" value="ECO:0007669"/>
    <property type="project" value="UniProtKB-SubCell"/>
</dbReference>
<comment type="caution">
    <text evidence="9">The sequence shown here is derived from an EMBL/GenBank/DDBJ whole genome shotgun (WGS) entry which is preliminary data.</text>
</comment>
<accession>U2FPT5</accession>
<gene>
    <name evidence="9" type="ORF">HLPCO_000658</name>
</gene>
<dbReference type="RefSeq" id="WP_008826941.1">
    <property type="nucleotide sequence ID" value="NZ_AFNU02000002.1"/>
</dbReference>
<keyword evidence="6 7" id="KW-0472">Membrane</keyword>
<dbReference type="InParanoid" id="U2FPT5"/>
<dbReference type="STRING" id="1033810.HLPCO_000658"/>
<evidence type="ECO:0000313" key="10">
    <source>
        <dbReference type="Proteomes" id="UP000005707"/>
    </source>
</evidence>
<dbReference type="eggNOG" id="COG0600">
    <property type="taxonomic scope" value="Bacteria"/>
</dbReference>
<evidence type="ECO:0000256" key="2">
    <source>
        <dbReference type="ARBA" id="ARBA00022448"/>
    </source>
</evidence>
<evidence type="ECO:0000256" key="1">
    <source>
        <dbReference type="ARBA" id="ARBA00004651"/>
    </source>
</evidence>
<dbReference type="OrthoDB" id="9804353at2"/>
<reference evidence="9 10" key="1">
    <citation type="journal article" date="2011" name="J. Bacteriol.">
        <title>Genome sequence of Haloplasma contractile, an unusual contractile bacterium from a deep-sea anoxic brine lake.</title>
        <authorList>
            <person name="Antunes A."/>
            <person name="Alam I."/>
            <person name="El Dorry H."/>
            <person name="Siam R."/>
            <person name="Robertson A."/>
            <person name="Bajic V.B."/>
            <person name="Stingl U."/>
        </authorList>
    </citation>
    <scope>NUCLEOTIDE SEQUENCE [LARGE SCALE GENOMIC DNA]</scope>
    <source>
        <strain evidence="9 10">SSD-17B</strain>
    </source>
</reference>
<protein>
    <submittedName>
        <fullName evidence="9">ABC transporter permease protein cysTW family protein</fullName>
    </submittedName>
</protein>
<dbReference type="Proteomes" id="UP000005707">
    <property type="component" value="Unassembled WGS sequence"/>
</dbReference>
<evidence type="ECO:0000256" key="6">
    <source>
        <dbReference type="ARBA" id="ARBA00023136"/>
    </source>
</evidence>
<reference evidence="9 10" key="2">
    <citation type="journal article" date="2013" name="PLoS ONE">
        <title>INDIGO - INtegrated Data Warehouse of MIcrobial GenOmes with Examples from the Red Sea Extremophiles.</title>
        <authorList>
            <person name="Alam I."/>
            <person name="Antunes A."/>
            <person name="Kamau A.A."/>
            <person name="Ba Alawi W."/>
            <person name="Kalkatawi M."/>
            <person name="Stingl U."/>
            <person name="Bajic V.B."/>
        </authorList>
    </citation>
    <scope>NUCLEOTIDE SEQUENCE [LARGE SCALE GENOMIC DNA]</scope>
    <source>
        <strain evidence="9 10">SSD-17B</strain>
    </source>
</reference>
<dbReference type="FunCoup" id="U2FPT5">
    <property type="interactions" value="225"/>
</dbReference>
<evidence type="ECO:0000256" key="3">
    <source>
        <dbReference type="ARBA" id="ARBA00022475"/>
    </source>
</evidence>
<feature type="transmembrane region" description="Helical" evidence="7">
    <location>
        <begin position="94"/>
        <end position="119"/>
    </location>
</feature>
<name>U2FPT5_9MOLU</name>
<feature type="transmembrane region" description="Helical" evidence="7">
    <location>
        <begin position="7"/>
        <end position="33"/>
    </location>
</feature>
<dbReference type="SUPFAM" id="SSF161098">
    <property type="entry name" value="MetI-like"/>
    <property type="match status" value="1"/>
</dbReference>
<keyword evidence="2 7" id="KW-0813">Transport</keyword>
<comment type="subcellular location">
    <subcellularLocation>
        <location evidence="1 7">Cell membrane</location>
        <topology evidence="1 7">Multi-pass membrane protein</topology>
    </subcellularLocation>
</comment>
<dbReference type="AlphaFoldDB" id="U2FPT5"/>
<keyword evidence="4 7" id="KW-0812">Transmembrane</keyword>